<organism evidence="1 2">
    <name type="scientific">Dryococelus australis</name>
    <dbReference type="NCBI Taxonomy" id="614101"/>
    <lineage>
        <taxon>Eukaryota</taxon>
        <taxon>Metazoa</taxon>
        <taxon>Ecdysozoa</taxon>
        <taxon>Arthropoda</taxon>
        <taxon>Hexapoda</taxon>
        <taxon>Insecta</taxon>
        <taxon>Pterygota</taxon>
        <taxon>Neoptera</taxon>
        <taxon>Polyneoptera</taxon>
        <taxon>Phasmatodea</taxon>
        <taxon>Verophasmatodea</taxon>
        <taxon>Anareolatae</taxon>
        <taxon>Phasmatidae</taxon>
        <taxon>Eurycanthinae</taxon>
        <taxon>Dryococelus</taxon>
    </lineage>
</organism>
<accession>A0ABQ9H9J4</accession>
<evidence type="ECO:0000313" key="2">
    <source>
        <dbReference type="Proteomes" id="UP001159363"/>
    </source>
</evidence>
<protein>
    <submittedName>
        <fullName evidence="1">Uncharacterized protein</fullName>
    </submittedName>
</protein>
<name>A0ABQ9H9J4_9NEOP</name>
<evidence type="ECO:0000313" key="1">
    <source>
        <dbReference type="EMBL" id="KAJ8880977.1"/>
    </source>
</evidence>
<proteinExistence type="predicted"/>
<gene>
    <name evidence="1" type="ORF">PR048_017450</name>
</gene>
<reference evidence="1 2" key="1">
    <citation type="submission" date="2023-02" db="EMBL/GenBank/DDBJ databases">
        <title>LHISI_Scaffold_Assembly.</title>
        <authorList>
            <person name="Stuart O.P."/>
            <person name="Cleave R."/>
            <person name="Magrath M.J.L."/>
            <person name="Mikheyev A.S."/>
        </authorList>
    </citation>
    <scope>NUCLEOTIDE SEQUENCE [LARGE SCALE GENOMIC DNA]</scope>
    <source>
        <strain evidence="1">Daus_M_001</strain>
        <tissue evidence="1">Leg muscle</tissue>
    </source>
</reference>
<sequence>MFNLIGYLLKELDAKVIQWHFLESGHRKGAPDGVGATLKRNADDLVAKGADYQTIVPLLKVRCPGIIIEPITAESIMEIDEEVPEDLATFKGTTQIHQLTLKTGCVLQVRRLTCLQGDPGSCYRHFHLGKIEIAEKTIKCILLKTDFLTVTIIRKINFSVLT</sequence>
<dbReference type="EMBL" id="JARBHB010000006">
    <property type="protein sequence ID" value="KAJ8880977.1"/>
    <property type="molecule type" value="Genomic_DNA"/>
</dbReference>
<keyword evidence="2" id="KW-1185">Reference proteome</keyword>
<comment type="caution">
    <text evidence="1">The sequence shown here is derived from an EMBL/GenBank/DDBJ whole genome shotgun (WGS) entry which is preliminary data.</text>
</comment>
<dbReference type="Proteomes" id="UP001159363">
    <property type="component" value="Chromosome 5"/>
</dbReference>